<dbReference type="AlphaFoldDB" id="A0A6P6UMD2"/>
<sequence>MASSSVLYTNFFTSLLDIKSCKRSRSSIFQHPLPKHEVPRSLPKNGSLQYLGTSLEIAPINRRSNKDFAVYCTPPEAGGIFPFWPLTENFWPPTEHSWTWLLGLVALVPVAAQRLLTLTKEVETVAETVEKIAESVENVAEDVEKMAEDVAEKLPEGSKLKQVVAFVENAAKEMEKDAQLAQDLMDKVEEVDEQVESMLTNGSKGTVKAAANDQK</sequence>
<organism evidence="2 3">
    <name type="scientific">Coffea arabica</name>
    <name type="common">Arabian coffee</name>
    <dbReference type="NCBI Taxonomy" id="13443"/>
    <lineage>
        <taxon>Eukaryota</taxon>
        <taxon>Viridiplantae</taxon>
        <taxon>Streptophyta</taxon>
        <taxon>Embryophyta</taxon>
        <taxon>Tracheophyta</taxon>
        <taxon>Spermatophyta</taxon>
        <taxon>Magnoliopsida</taxon>
        <taxon>eudicotyledons</taxon>
        <taxon>Gunneridae</taxon>
        <taxon>Pentapetalae</taxon>
        <taxon>asterids</taxon>
        <taxon>lamiids</taxon>
        <taxon>Gentianales</taxon>
        <taxon>Rubiaceae</taxon>
        <taxon>Ixoroideae</taxon>
        <taxon>Gardenieae complex</taxon>
        <taxon>Bertiereae - Coffeeae clade</taxon>
        <taxon>Coffeeae</taxon>
        <taxon>Coffea</taxon>
    </lineage>
</organism>
<proteinExistence type="predicted"/>
<dbReference type="PANTHER" id="PTHR33735:SF26">
    <property type="entry name" value="PTERIN-BINDING DOMAIN-CONTAINING PROTEIN"/>
    <property type="match status" value="1"/>
</dbReference>
<evidence type="ECO:0000313" key="2">
    <source>
        <dbReference type="Proteomes" id="UP001652660"/>
    </source>
</evidence>
<feature type="coiled-coil region" evidence="1">
    <location>
        <begin position="129"/>
        <end position="201"/>
    </location>
</feature>
<dbReference type="GeneID" id="113712687"/>
<keyword evidence="1" id="KW-0175">Coiled coil</keyword>
<dbReference type="Proteomes" id="UP001652660">
    <property type="component" value="Chromosome 10e"/>
</dbReference>
<dbReference type="RefSeq" id="XP_027092000.1">
    <property type="nucleotide sequence ID" value="XM_027236199.2"/>
</dbReference>
<evidence type="ECO:0000256" key="1">
    <source>
        <dbReference type="SAM" id="Coils"/>
    </source>
</evidence>
<accession>A0A6P6UMD2</accession>
<protein>
    <submittedName>
        <fullName evidence="3">Uncharacterized protein</fullName>
    </submittedName>
</protein>
<dbReference type="OrthoDB" id="1927611at2759"/>
<reference evidence="3" key="2">
    <citation type="submission" date="2025-08" db="UniProtKB">
        <authorList>
            <consortium name="RefSeq"/>
        </authorList>
    </citation>
    <scope>IDENTIFICATION</scope>
    <source>
        <tissue evidence="3">Leaves</tissue>
    </source>
</reference>
<evidence type="ECO:0000313" key="3">
    <source>
        <dbReference type="RefSeq" id="XP_027092000.1"/>
    </source>
</evidence>
<dbReference type="PANTHER" id="PTHR33735">
    <property type="entry name" value="EXPRESSED PROTEIN"/>
    <property type="match status" value="1"/>
</dbReference>
<dbReference type="SUPFAM" id="SSF58104">
    <property type="entry name" value="Methyl-accepting chemotaxis protein (MCP) signaling domain"/>
    <property type="match status" value="1"/>
</dbReference>
<name>A0A6P6UMD2_COFAR</name>
<gene>
    <name evidence="3" type="primary">LOC113712687</name>
</gene>
<reference evidence="2" key="1">
    <citation type="journal article" date="2025" name="Foods">
        <title>Unveiling the Microbial Signatures of Arabica Coffee Cherries: Insights into Ripeness Specific Diversity, Functional Traits, and Implications for Quality and Safety.</title>
        <authorList>
            <consortium name="RefSeq"/>
            <person name="Tenea G.N."/>
            <person name="Cifuentes V."/>
            <person name="Reyes P."/>
            <person name="Cevallos-Vallejos M."/>
        </authorList>
    </citation>
    <scope>NUCLEOTIDE SEQUENCE [LARGE SCALE GENOMIC DNA]</scope>
</reference>
<keyword evidence="2" id="KW-1185">Reference proteome</keyword>